<dbReference type="GO" id="GO:0043024">
    <property type="term" value="F:ribosomal small subunit binding"/>
    <property type="evidence" value="ECO:0007669"/>
    <property type="project" value="TreeGrafter"/>
</dbReference>
<dbReference type="NCBIfam" id="TIGR00436">
    <property type="entry name" value="era"/>
    <property type="match status" value="1"/>
</dbReference>
<keyword evidence="14" id="KW-1185">Reference proteome</keyword>
<dbReference type="Gene3D" id="3.30.300.20">
    <property type="match status" value="1"/>
</dbReference>
<evidence type="ECO:0000256" key="7">
    <source>
        <dbReference type="PROSITE-ProRule" id="PRU00118"/>
    </source>
</evidence>
<dbReference type="NCBIfam" id="TIGR00231">
    <property type="entry name" value="small_GTP"/>
    <property type="match status" value="1"/>
</dbReference>
<dbReference type="Proteomes" id="UP000623129">
    <property type="component" value="Unassembled WGS sequence"/>
</dbReference>
<dbReference type="InterPro" id="IPR004044">
    <property type="entry name" value="KH_dom_type_2"/>
</dbReference>
<evidence type="ECO:0000259" key="12">
    <source>
        <dbReference type="PROSITE" id="PS51713"/>
    </source>
</evidence>
<dbReference type="GO" id="GO:0019843">
    <property type="term" value="F:rRNA binding"/>
    <property type="evidence" value="ECO:0007669"/>
    <property type="project" value="TreeGrafter"/>
</dbReference>
<evidence type="ECO:0000256" key="9">
    <source>
        <dbReference type="RuleBase" id="RU003761"/>
    </source>
</evidence>
<proteinExistence type="inferred from homology"/>
<evidence type="ECO:0000256" key="4">
    <source>
        <dbReference type="ARBA" id="ARBA00022884"/>
    </source>
</evidence>
<dbReference type="InterPro" id="IPR005225">
    <property type="entry name" value="Small_GTP-bd"/>
</dbReference>
<dbReference type="PROSITE" id="PS50823">
    <property type="entry name" value="KH_TYPE_2"/>
    <property type="match status" value="1"/>
</dbReference>
<keyword evidence="4 7" id="KW-0694">RNA-binding</keyword>
<feature type="region of interest" description="G4" evidence="8">
    <location>
        <begin position="233"/>
        <end position="236"/>
    </location>
</feature>
<dbReference type="GO" id="GO:0042644">
    <property type="term" value="C:chloroplast nucleoid"/>
    <property type="evidence" value="ECO:0007669"/>
    <property type="project" value="UniProtKB-SubCell"/>
</dbReference>
<evidence type="ECO:0000256" key="6">
    <source>
        <dbReference type="ARBA" id="ARBA00057494"/>
    </source>
</evidence>
<dbReference type="InterPro" id="IPR009019">
    <property type="entry name" value="KH_sf_prok-type"/>
</dbReference>
<evidence type="ECO:0000259" key="11">
    <source>
        <dbReference type="PROSITE" id="PS50823"/>
    </source>
</evidence>
<comment type="subcellular location">
    <subcellularLocation>
        <location evidence="1">Plastid</location>
        <location evidence="1">Chloroplast stroma</location>
        <location evidence="1">Chloroplast nucleoid</location>
    </subcellularLocation>
</comment>
<dbReference type="PROSITE" id="PS51713">
    <property type="entry name" value="G_ERA"/>
    <property type="match status" value="1"/>
</dbReference>
<accession>A0A833R824</accession>
<dbReference type="CDD" id="cd22534">
    <property type="entry name" value="KH-II_Era"/>
    <property type="match status" value="1"/>
</dbReference>
<evidence type="ECO:0000256" key="3">
    <source>
        <dbReference type="ARBA" id="ARBA00022741"/>
    </source>
</evidence>
<protein>
    <submittedName>
        <fullName evidence="13">GTPase Era</fullName>
    </submittedName>
</protein>
<feature type="region of interest" description="G2" evidence="8">
    <location>
        <begin position="148"/>
        <end position="152"/>
    </location>
</feature>
<dbReference type="GO" id="GO:0000028">
    <property type="term" value="P:ribosomal small subunit assembly"/>
    <property type="evidence" value="ECO:0007669"/>
    <property type="project" value="TreeGrafter"/>
</dbReference>
<dbReference type="OrthoDB" id="8954335at2759"/>
<dbReference type="EMBL" id="SWLB01000009">
    <property type="protein sequence ID" value="KAF3334818.1"/>
    <property type="molecule type" value="Genomic_DNA"/>
</dbReference>
<dbReference type="SUPFAM" id="SSF52540">
    <property type="entry name" value="P-loop containing nucleoside triphosphate hydrolases"/>
    <property type="match status" value="1"/>
</dbReference>
<feature type="domain" description="Era-type G" evidence="12">
    <location>
        <begin position="114"/>
        <end position="283"/>
    </location>
</feature>
<evidence type="ECO:0000313" key="14">
    <source>
        <dbReference type="Proteomes" id="UP000623129"/>
    </source>
</evidence>
<feature type="region of interest" description="Disordered" evidence="10">
    <location>
        <begin position="51"/>
        <end position="90"/>
    </location>
</feature>
<reference evidence="13" key="1">
    <citation type="submission" date="2020-01" db="EMBL/GenBank/DDBJ databases">
        <title>Genome sequence of Kobresia littledalei, the first chromosome-level genome in the family Cyperaceae.</title>
        <authorList>
            <person name="Qu G."/>
        </authorList>
    </citation>
    <scope>NUCLEOTIDE SEQUENCE</scope>
    <source>
        <strain evidence="13">C.B.Clarke</strain>
        <tissue evidence="13">Leaf</tissue>
    </source>
</reference>
<dbReference type="SUPFAM" id="SSF54814">
    <property type="entry name" value="Prokaryotic type KH domain (KH-domain type II)"/>
    <property type="match status" value="1"/>
</dbReference>
<gene>
    <name evidence="13" type="ORF">FCM35_KLT21422</name>
</gene>
<keyword evidence="3 8" id="KW-0547">Nucleotide-binding</keyword>
<dbReference type="InterPro" id="IPR005662">
    <property type="entry name" value="GTPase_Era-like"/>
</dbReference>
<dbReference type="InterPro" id="IPR030388">
    <property type="entry name" value="G_ERA_dom"/>
</dbReference>
<organism evidence="13 14">
    <name type="scientific">Carex littledalei</name>
    <dbReference type="NCBI Taxonomy" id="544730"/>
    <lineage>
        <taxon>Eukaryota</taxon>
        <taxon>Viridiplantae</taxon>
        <taxon>Streptophyta</taxon>
        <taxon>Embryophyta</taxon>
        <taxon>Tracheophyta</taxon>
        <taxon>Spermatophyta</taxon>
        <taxon>Magnoliopsida</taxon>
        <taxon>Liliopsida</taxon>
        <taxon>Poales</taxon>
        <taxon>Cyperaceae</taxon>
        <taxon>Cyperoideae</taxon>
        <taxon>Cariceae</taxon>
        <taxon>Carex</taxon>
        <taxon>Carex subgen. Euthyceras</taxon>
    </lineage>
</organism>
<dbReference type="FunFam" id="3.40.50.300:FF:000094">
    <property type="entry name" value="GTPase Era"/>
    <property type="match status" value="1"/>
</dbReference>
<feature type="compositionally biased region" description="Acidic residues" evidence="10">
    <location>
        <begin position="62"/>
        <end position="76"/>
    </location>
</feature>
<evidence type="ECO:0000256" key="5">
    <source>
        <dbReference type="ARBA" id="ARBA00023134"/>
    </source>
</evidence>
<dbReference type="PANTHER" id="PTHR42698:SF2">
    <property type="entry name" value="GTPASE ERA-LIKE, CHLOROPLASTIC"/>
    <property type="match status" value="1"/>
</dbReference>
<dbReference type="GO" id="GO:0005525">
    <property type="term" value="F:GTP binding"/>
    <property type="evidence" value="ECO:0007669"/>
    <property type="project" value="UniProtKB-UniRule"/>
</dbReference>
<keyword evidence="5 8" id="KW-0342">GTP-binding</keyword>
<dbReference type="Gene3D" id="3.40.50.300">
    <property type="entry name" value="P-loop containing nucleotide triphosphate hydrolases"/>
    <property type="match status" value="1"/>
</dbReference>
<dbReference type="PANTHER" id="PTHR42698">
    <property type="entry name" value="GTPASE ERA"/>
    <property type="match status" value="1"/>
</dbReference>
<dbReference type="FunFam" id="3.30.300.20:FF:000003">
    <property type="entry name" value="GTPase Era"/>
    <property type="match status" value="1"/>
</dbReference>
<evidence type="ECO:0000256" key="2">
    <source>
        <dbReference type="ARBA" id="ARBA00007921"/>
    </source>
</evidence>
<dbReference type="Pfam" id="PF01926">
    <property type="entry name" value="MMR_HSR1"/>
    <property type="match status" value="1"/>
</dbReference>
<evidence type="ECO:0000313" key="13">
    <source>
        <dbReference type="EMBL" id="KAF3334818.1"/>
    </source>
</evidence>
<feature type="region of interest" description="G3" evidence="8">
    <location>
        <begin position="169"/>
        <end position="172"/>
    </location>
</feature>
<comment type="similarity">
    <text evidence="2 8 9">Belongs to the TRAFAC class TrmE-Era-EngA-EngB-Septin-like GTPase superfamily. Era GTPase family.</text>
</comment>
<dbReference type="NCBIfam" id="NF000908">
    <property type="entry name" value="PRK00089.1"/>
    <property type="match status" value="1"/>
</dbReference>
<feature type="region of interest" description="G1" evidence="8">
    <location>
        <begin position="122"/>
        <end position="129"/>
    </location>
</feature>
<dbReference type="AlphaFoldDB" id="A0A833R824"/>
<dbReference type="InterPro" id="IPR027417">
    <property type="entry name" value="P-loop_NTPase"/>
</dbReference>
<dbReference type="HAMAP" id="MF_00367">
    <property type="entry name" value="GTPase_Era"/>
    <property type="match status" value="1"/>
</dbReference>
<feature type="domain" description="KH type-2" evidence="11">
    <location>
        <begin position="314"/>
        <end position="391"/>
    </location>
</feature>
<evidence type="ECO:0000256" key="10">
    <source>
        <dbReference type="SAM" id="MobiDB-lite"/>
    </source>
</evidence>
<evidence type="ECO:0000256" key="8">
    <source>
        <dbReference type="PROSITE-ProRule" id="PRU01050"/>
    </source>
</evidence>
<dbReference type="CDD" id="cd04163">
    <property type="entry name" value="Era"/>
    <property type="match status" value="1"/>
</dbReference>
<name>A0A833R824_9POAL</name>
<feature type="region of interest" description="G5" evidence="8">
    <location>
        <begin position="262"/>
        <end position="264"/>
    </location>
</feature>
<comment type="caution">
    <text evidence="13">The sequence shown here is derived from an EMBL/GenBank/DDBJ whole genome shotgun (WGS) entry which is preliminary data.</text>
</comment>
<evidence type="ECO:0000256" key="1">
    <source>
        <dbReference type="ARBA" id="ARBA00004595"/>
    </source>
</evidence>
<dbReference type="InterPro" id="IPR006073">
    <property type="entry name" value="GTP-bd"/>
</dbReference>
<comment type="function">
    <text evidence="6">Nuclear genome-encoded probable GTPase involved in ribosome biogenesis in chloroplasts. Plays a role in 16S rRNA maturation in plastids and may contribute to the assembly of the small (30S) ribosomal subunit.</text>
</comment>
<dbReference type="InterPro" id="IPR015946">
    <property type="entry name" value="KH_dom-like_a/b"/>
</dbReference>
<dbReference type="Pfam" id="PF07650">
    <property type="entry name" value="KH_2"/>
    <property type="match status" value="1"/>
</dbReference>
<sequence length="411" mass="46806">MELAGLSPHPSPPLHLRQRSLSSRSFISPLSCSLPFLTHHTSTQPLSLRRRNLLSRSKTQTDEEIYEERDYEEEESTSSRKPGSVLSLNNKPSRNLSLLNEYEMEELEFDPSHKSGFVAVLGKPNVGKSTLSNQLVGQKVSIVTDKPQTTRHRILGLCSGSDYQIILYDTPGVIQKEMHTLDSMMMKNVKKAAVDADCMMVVVDACKMPHKIDDILEGICTLEKKPPTLLVLNKKDLLKPGEIAKRIEWYEKNADVDDVIPVSAKYGHGIDDVRDWILSKLPFGPAYYPKDIISEHPERFFIGEIVREKIFIQYRKEVPYACQVNVVTYKTRPNAKDFIQVEILVDKDSQKIILIGKEGKALKALATAARLDIEDFLNKKVYLEVEVKVKEKWREDEKLLKTYGYAGIKIY</sequence>